<evidence type="ECO:0000256" key="1">
    <source>
        <dbReference type="SAM" id="MobiDB-lite"/>
    </source>
</evidence>
<dbReference type="Proteomes" id="UP001153076">
    <property type="component" value="Unassembled WGS sequence"/>
</dbReference>
<proteinExistence type="predicted"/>
<keyword evidence="3" id="KW-1185">Reference proteome</keyword>
<dbReference type="EMBL" id="JAKOGI010003173">
    <property type="protein sequence ID" value="KAJ8420761.1"/>
    <property type="molecule type" value="Genomic_DNA"/>
</dbReference>
<gene>
    <name evidence="2" type="ORF">Cgig2_030937</name>
</gene>
<organism evidence="2 3">
    <name type="scientific">Carnegiea gigantea</name>
    <dbReference type="NCBI Taxonomy" id="171969"/>
    <lineage>
        <taxon>Eukaryota</taxon>
        <taxon>Viridiplantae</taxon>
        <taxon>Streptophyta</taxon>
        <taxon>Embryophyta</taxon>
        <taxon>Tracheophyta</taxon>
        <taxon>Spermatophyta</taxon>
        <taxon>Magnoliopsida</taxon>
        <taxon>eudicotyledons</taxon>
        <taxon>Gunneridae</taxon>
        <taxon>Pentapetalae</taxon>
        <taxon>Caryophyllales</taxon>
        <taxon>Cactineae</taxon>
        <taxon>Cactaceae</taxon>
        <taxon>Cactoideae</taxon>
        <taxon>Echinocereeae</taxon>
        <taxon>Carnegiea</taxon>
    </lineage>
</organism>
<feature type="region of interest" description="Disordered" evidence="1">
    <location>
        <begin position="272"/>
        <end position="294"/>
    </location>
</feature>
<sequence>MSKFRGLDGGIKCDCWGYRFSLIIPSVAFPRFLSTREMVEYVVYHFEWYRLGVAFPKSPLPKDFQTLYPSYELTMAEEVVGRFELLELPQVIFYAMLMNKAVKLGVLHGRTLREMEHLSFHKGAVLTGEKRGKESSVRSPLPFIMAFPPLYDSMEMVDYVRESFIWCWRRATCLPRPLLEDYCDLCSRFSLPEAKRAAADFELPEMVQATFHAMLLNDAVELGVVRGFIADDLKSTLVGLRWTCFEAWMSRTSHELREPQLRQRTVVVEARGRSDSWEESSGSTGPPPPLVTRSSQNFMLKEPSGKVGVAGCSLRGCIPLEIILFSL</sequence>
<evidence type="ECO:0000313" key="2">
    <source>
        <dbReference type="EMBL" id="KAJ8420761.1"/>
    </source>
</evidence>
<dbReference type="AlphaFoldDB" id="A0A9Q1GHI1"/>
<evidence type="ECO:0000313" key="3">
    <source>
        <dbReference type="Proteomes" id="UP001153076"/>
    </source>
</evidence>
<name>A0A9Q1GHI1_9CARY</name>
<accession>A0A9Q1GHI1</accession>
<comment type="caution">
    <text evidence="2">The sequence shown here is derived from an EMBL/GenBank/DDBJ whole genome shotgun (WGS) entry which is preliminary data.</text>
</comment>
<reference evidence="2" key="1">
    <citation type="submission" date="2022-04" db="EMBL/GenBank/DDBJ databases">
        <title>Carnegiea gigantea Genome sequencing and assembly v2.</title>
        <authorList>
            <person name="Copetti D."/>
            <person name="Sanderson M.J."/>
            <person name="Burquez A."/>
            <person name="Wojciechowski M.F."/>
        </authorList>
    </citation>
    <scope>NUCLEOTIDE SEQUENCE</scope>
    <source>
        <strain evidence="2">SGP5-SGP5p</strain>
        <tissue evidence="2">Aerial part</tissue>
    </source>
</reference>
<protein>
    <submittedName>
        <fullName evidence="2">Uncharacterized protein</fullName>
    </submittedName>
</protein>